<reference evidence="2" key="1">
    <citation type="submission" date="2017-09" db="EMBL/GenBank/DDBJ databases">
        <title>The Reconstruction of 2,631 Draft Metagenome-Assembled Genomes from the Global Oceans.</title>
        <authorList>
            <person name="Tully B.J."/>
            <person name="Graham E.D."/>
            <person name="Heidelberg J.F."/>
        </authorList>
    </citation>
    <scope>NUCLEOTIDE SEQUENCE [LARGE SCALE GENOMIC DNA]</scope>
</reference>
<gene>
    <name evidence="1" type="ORF">CMN54_11875</name>
</gene>
<dbReference type="Proteomes" id="UP000226525">
    <property type="component" value="Unassembled WGS sequence"/>
</dbReference>
<dbReference type="InterPro" id="IPR014955">
    <property type="entry name" value="DUF1826"/>
</dbReference>
<name>A0A2D6YLZ3_9DELT</name>
<evidence type="ECO:0000313" key="1">
    <source>
        <dbReference type="EMBL" id="MAH64115.1"/>
    </source>
</evidence>
<sequence length="204" mass="23281">MDVFFADNLDLLSDFADQSHRLVIFQREEPDDANMFFQSLMKTTFSVSGKLNKATAVDNIRSILEKDIPSEVQRNPFYEVWLNDMADVSSLFCNVEKDDAISIWIGSKRGCKRYHVDIVPQRLLVTYAGLGTEWLPDEAADWKAYSTGEPNEKIIRDPAARQYIGQWDVAIFRGGQHGLLHRTPDEALNGPSVLMRLDNKTFYS</sequence>
<comment type="caution">
    <text evidence="1">The sequence shown here is derived from an EMBL/GenBank/DDBJ whole genome shotgun (WGS) entry which is preliminary data.</text>
</comment>
<accession>A0A2D6YLZ3</accession>
<evidence type="ECO:0008006" key="3">
    <source>
        <dbReference type="Google" id="ProtNLM"/>
    </source>
</evidence>
<proteinExistence type="predicted"/>
<evidence type="ECO:0000313" key="2">
    <source>
        <dbReference type="Proteomes" id="UP000226525"/>
    </source>
</evidence>
<organism evidence="1 2">
    <name type="scientific">SAR324 cluster bacterium</name>
    <dbReference type="NCBI Taxonomy" id="2024889"/>
    <lineage>
        <taxon>Bacteria</taxon>
        <taxon>Deltaproteobacteria</taxon>
        <taxon>SAR324 cluster</taxon>
    </lineage>
</organism>
<protein>
    <recommendedName>
        <fullName evidence="3">DUF1826 domain-containing protein</fullName>
    </recommendedName>
</protein>
<dbReference type="Pfam" id="PF08856">
    <property type="entry name" value="DUF1826"/>
    <property type="match status" value="1"/>
</dbReference>
<dbReference type="EMBL" id="NZEX01000135">
    <property type="protein sequence ID" value="MAH64115.1"/>
    <property type="molecule type" value="Genomic_DNA"/>
</dbReference>
<dbReference type="AlphaFoldDB" id="A0A2D6YLZ3"/>